<accession>A0A252F4G0</accession>
<name>A0A252F4G0_9FIRM</name>
<dbReference type="AlphaFoldDB" id="A0A252F4G0"/>
<evidence type="ECO:0000313" key="2">
    <source>
        <dbReference type="EMBL" id="OUM20622.1"/>
    </source>
</evidence>
<keyword evidence="1" id="KW-1133">Transmembrane helix</keyword>
<feature type="transmembrane region" description="Helical" evidence="1">
    <location>
        <begin position="46"/>
        <end position="67"/>
    </location>
</feature>
<keyword evidence="3" id="KW-1185">Reference proteome</keyword>
<comment type="caution">
    <text evidence="2">The sequence shown here is derived from an EMBL/GenBank/DDBJ whole genome shotgun (WGS) entry which is preliminary data.</text>
</comment>
<feature type="transmembrane region" description="Helical" evidence="1">
    <location>
        <begin position="73"/>
        <end position="96"/>
    </location>
</feature>
<protein>
    <submittedName>
        <fullName evidence="2">Uncharacterized protein</fullName>
    </submittedName>
</protein>
<keyword evidence="1" id="KW-0472">Membrane</keyword>
<evidence type="ECO:0000313" key="3">
    <source>
        <dbReference type="Proteomes" id="UP000194903"/>
    </source>
</evidence>
<evidence type="ECO:0000256" key="1">
    <source>
        <dbReference type="SAM" id="Phobius"/>
    </source>
</evidence>
<sequence>MLIYLKDFIRITPVAGFLAPLLLYQSSVVCLVIGALRSNPIRRYGCLRAAGFVLIDIAVSFVWFALWNPQATWVFPIPLSVIAVVLLAAILLCFVFSTPPGRK</sequence>
<reference evidence="2 3" key="1">
    <citation type="submission" date="2017-05" db="EMBL/GenBank/DDBJ databases">
        <title>Butyricicoccus porcorum sp. nov. a butyrate-producing bacterium from the swine intestinal tract.</title>
        <authorList>
            <person name="Trachsel J."/>
            <person name="Humphrey S."/>
            <person name="Allen H.K."/>
        </authorList>
    </citation>
    <scope>NUCLEOTIDE SEQUENCE [LARGE SCALE GENOMIC DNA]</scope>
    <source>
        <strain evidence="2">BB10</strain>
    </source>
</reference>
<gene>
    <name evidence="2" type="ORF">CBW42_07270</name>
</gene>
<dbReference type="Proteomes" id="UP000194903">
    <property type="component" value="Unassembled WGS sequence"/>
</dbReference>
<dbReference type="EMBL" id="NHOC01000005">
    <property type="protein sequence ID" value="OUM20622.1"/>
    <property type="molecule type" value="Genomic_DNA"/>
</dbReference>
<feature type="transmembrane region" description="Helical" evidence="1">
    <location>
        <begin position="14"/>
        <end position="34"/>
    </location>
</feature>
<keyword evidence="1" id="KW-0812">Transmembrane</keyword>
<organism evidence="2 3">
    <name type="scientific">Butyricicoccus porcorum</name>
    <dbReference type="NCBI Taxonomy" id="1945634"/>
    <lineage>
        <taxon>Bacteria</taxon>
        <taxon>Bacillati</taxon>
        <taxon>Bacillota</taxon>
        <taxon>Clostridia</taxon>
        <taxon>Eubacteriales</taxon>
        <taxon>Butyricicoccaceae</taxon>
        <taxon>Butyricicoccus</taxon>
    </lineage>
</organism>
<proteinExistence type="predicted"/>